<dbReference type="PANTHER" id="PTHR42951">
    <property type="entry name" value="METALLO-BETA-LACTAMASE DOMAIN-CONTAINING"/>
    <property type="match status" value="1"/>
</dbReference>
<evidence type="ECO:0000259" key="2">
    <source>
        <dbReference type="SMART" id="SM00849"/>
    </source>
</evidence>
<evidence type="ECO:0000313" key="3">
    <source>
        <dbReference type="EMBL" id="NYA69650.1"/>
    </source>
</evidence>
<name>A0A7Y8Y1V0_9FLAO</name>
<accession>A0A7Y8Y1V0</accession>
<dbReference type="InterPro" id="IPR001279">
    <property type="entry name" value="Metallo-B-lactamas"/>
</dbReference>
<dbReference type="Proteomes" id="UP000535020">
    <property type="component" value="Unassembled WGS sequence"/>
</dbReference>
<protein>
    <submittedName>
        <fullName evidence="3">MBL fold metallo-hydrolase</fullName>
    </submittedName>
</protein>
<dbReference type="Gene3D" id="3.60.15.10">
    <property type="entry name" value="Ribonuclease Z/Hydroxyacylglutathione hydrolase-like"/>
    <property type="match status" value="1"/>
</dbReference>
<reference evidence="3 4" key="1">
    <citation type="submission" date="2020-07" db="EMBL/GenBank/DDBJ databases">
        <authorList>
            <person name="Sun Q."/>
        </authorList>
    </citation>
    <scope>NUCLEOTIDE SEQUENCE [LARGE SCALE GENOMIC DNA]</scope>
    <source>
        <strain evidence="3 4">MAH-1</strain>
    </source>
</reference>
<gene>
    <name evidence="3" type="ORF">HZF10_01865</name>
</gene>
<comment type="caution">
    <text evidence="3">The sequence shown here is derived from an EMBL/GenBank/DDBJ whole genome shotgun (WGS) entry which is preliminary data.</text>
</comment>
<dbReference type="InterPro" id="IPR036866">
    <property type="entry name" value="RibonucZ/Hydroxyglut_hydro"/>
</dbReference>
<feature type="domain" description="Metallo-beta-lactamase" evidence="2">
    <location>
        <begin position="65"/>
        <end position="248"/>
    </location>
</feature>
<organism evidence="3 4">
    <name type="scientific">Flavobacterium agri</name>
    <dbReference type="NCBI Taxonomy" id="2743471"/>
    <lineage>
        <taxon>Bacteria</taxon>
        <taxon>Pseudomonadati</taxon>
        <taxon>Bacteroidota</taxon>
        <taxon>Flavobacteriia</taxon>
        <taxon>Flavobacteriales</taxon>
        <taxon>Flavobacteriaceae</taxon>
        <taxon>Flavobacterium</taxon>
    </lineage>
</organism>
<dbReference type="InterPro" id="IPR050855">
    <property type="entry name" value="NDM-1-like"/>
</dbReference>
<keyword evidence="3" id="KW-0378">Hydrolase</keyword>
<dbReference type="AlphaFoldDB" id="A0A7Y8Y1V0"/>
<dbReference type="GO" id="GO:0016787">
    <property type="term" value="F:hydrolase activity"/>
    <property type="evidence" value="ECO:0007669"/>
    <property type="project" value="UniProtKB-KW"/>
</dbReference>
<evidence type="ECO:0000313" key="4">
    <source>
        <dbReference type="Proteomes" id="UP000535020"/>
    </source>
</evidence>
<evidence type="ECO:0000256" key="1">
    <source>
        <dbReference type="ARBA" id="ARBA00005250"/>
    </source>
</evidence>
<dbReference type="CDD" id="cd16282">
    <property type="entry name" value="metallo-hydrolase-like_MBL-fold"/>
    <property type="match status" value="1"/>
</dbReference>
<sequence length="315" mass="35116">MMSNLYIDRRKFIGSTGILTAGLWLFPKLVFEQESPVAIIRRAAATAKITVTRLRGNLSMLEGSGGNVLVLNGPEGKLMVDGGIDLSRTNMTAALESISPAPLKHLINTHWHFDHVDGNLWLHESGASITAHENTLRNMSRTVTVEDWNFTFPPYPAGSLPEKTFRKKEFLAFNGEDIAMRYYGPAHTDSDISVYFPKADILHVGDTWWNGHYPFIDYSTGGHIKGMIEATNYNLRKAGDDTIIIPGHGEIGNKKQLTVYRDMLVDIYQNVKTMKDSGKSLNQIIAAKPTSKYDAVFGTFIINPDFFTKLVYKGA</sequence>
<dbReference type="EMBL" id="JACBJI010000001">
    <property type="protein sequence ID" value="NYA69650.1"/>
    <property type="molecule type" value="Genomic_DNA"/>
</dbReference>
<proteinExistence type="inferred from homology"/>
<dbReference type="PANTHER" id="PTHR42951:SF4">
    <property type="entry name" value="ACYL-COENZYME A THIOESTERASE MBLAC2"/>
    <property type="match status" value="1"/>
</dbReference>
<dbReference type="Pfam" id="PF00753">
    <property type="entry name" value="Lactamase_B"/>
    <property type="match status" value="1"/>
</dbReference>
<comment type="similarity">
    <text evidence="1">Belongs to the metallo-beta-lactamase superfamily. Class-B beta-lactamase family.</text>
</comment>
<keyword evidence="4" id="KW-1185">Reference proteome</keyword>
<dbReference type="SMART" id="SM00849">
    <property type="entry name" value="Lactamase_B"/>
    <property type="match status" value="1"/>
</dbReference>
<dbReference type="SUPFAM" id="SSF56281">
    <property type="entry name" value="Metallo-hydrolase/oxidoreductase"/>
    <property type="match status" value="1"/>
</dbReference>
<dbReference type="GO" id="GO:0017001">
    <property type="term" value="P:antibiotic catabolic process"/>
    <property type="evidence" value="ECO:0007669"/>
    <property type="project" value="UniProtKB-ARBA"/>
</dbReference>